<keyword evidence="3" id="KW-0378">Hydrolase</keyword>
<dbReference type="SUPFAM" id="SSF82771">
    <property type="entry name" value="GIY-YIG endonuclease"/>
    <property type="match status" value="1"/>
</dbReference>
<proteinExistence type="inferred from homology"/>
<dbReference type="Proteomes" id="UP000198785">
    <property type="component" value="Unassembled WGS sequence"/>
</dbReference>
<dbReference type="PANTHER" id="PTHR34477">
    <property type="entry name" value="UPF0213 PROTEIN YHBQ"/>
    <property type="match status" value="1"/>
</dbReference>
<name>A0A1I6VED3_9SPHI</name>
<dbReference type="EMBL" id="FOZZ01000013">
    <property type="protein sequence ID" value="SFT12017.1"/>
    <property type="molecule type" value="Genomic_DNA"/>
</dbReference>
<dbReference type="Pfam" id="PF01541">
    <property type="entry name" value="GIY-YIG"/>
    <property type="match status" value="1"/>
</dbReference>
<dbReference type="OrthoDB" id="1495241at2"/>
<keyword evidence="4" id="KW-1185">Reference proteome</keyword>
<dbReference type="InterPro" id="IPR050190">
    <property type="entry name" value="UPF0213_domain"/>
</dbReference>
<dbReference type="InterPro" id="IPR000305">
    <property type="entry name" value="GIY-YIG_endonuc"/>
</dbReference>
<protein>
    <submittedName>
        <fullName evidence="3">Putative endonuclease</fullName>
    </submittedName>
</protein>
<dbReference type="STRING" id="683125.SAMN05660206_11334"/>
<feature type="domain" description="GIY-YIG" evidence="2">
    <location>
        <begin position="3"/>
        <end position="80"/>
    </location>
</feature>
<dbReference type="Gene3D" id="3.40.1440.10">
    <property type="entry name" value="GIY-YIG endonuclease"/>
    <property type="match status" value="1"/>
</dbReference>
<evidence type="ECO:0000313" key="3">
    <source>
        <dbReference type="EMBL" id="SFT12017.1"/>
    </source>
</evidence>
<reference evidence="3 4" key="1">
    <citation type="submission" date="2016-10" db="EMBL/GenBank/DDBJ databases">
        <authorList>
            <person name="de Groot N.N."/>
        </authorList>
    </citation>
    <scope>NUCLEOTIDE SEQUENCE [LARGE SCALE GENOMIC DNA]</scope>
    <source>
        <strain evidence="3 4">DSM 22789</strain>
    </source>
</reference>
<evidence type="ECO:0000259" key="2">
    <source>
        <dbReference type="PROSITE" id="PS50164"/>
    </source>
</evidence>
<dbReference type="CDD" id="cd10448">
    <property type="entry name" value="GIY-YIG_unchar_3"/>
    <property type="match status" value="1"/>
</dbReference>
<dbReference type="RefSeq" id="WP_093367185.1">
    <property type="nucleotide sequence ID" value="NZ_FOZZ01000013.1"/>
</dbReference>
<keyword evidence="3" id="KW-0255">Endonuclease</keyword>
<keyword evidence="3" id="KW-0540">Nuclease</keyword>
<dbReference type="GO" id="GO:0004519">
    <property type="term" value="F:endonuclease activity"/>
    <property type="evidence" value="ECO:0007669"/>
    <property type="project" value="UniProtKB-KW"/>
</dbReference>
<organism evidence="3 4">
    <name type="scientific">Sphingobacterium wenxiniae</name>
    <dbReference type="NCBI Taxonomy" id="683125"/>
    <lineage>
        <taxon>Bacteria</taxon>
        <taxon>Pseudomonadati</taxon>
        <taxon>Bacteroidota</taxon>
        <taxon>Sphingobacteriia</taxon>
        <taxon>Sphingobacteriales</taxon>
        <taxon>Sphingobacteriaceae</taxon>
        <taxon>Sphingobacterium</taxon>
    </lineage>
</organism>
<comment type="similarity">
    <text evidence="1">Belongs to the UPF0213 family.</text>
</comment>
<dbReference type="AlphaFoldDB" id="A0A1I6VED3"/>
<evidence type="ECO:0000313" key="4">
    <source>
        <dbReference type="Proteomes" id="UP000198785"/>
    </source>
</evidence>
<sequence>MERGGCVYIMTNNRCTVLYTGVTSDLQSRMYEHQHKIHPNGFTNKYKVNRLVYYRFFPNIEETISEEKRLKGGSRHQKIRLIEELNPNWDDLYEKEVKLW</sequence>
<dbReference type="PANTHER" id="PTHR34477:SF5">
    <property type="entry name" value="BSL5627 PROTEIN"/>
    <property type="match status" value="1"/>
</dbReference>
<gene>
    <name evidence="3" type="ORF">SAMN05660206_11334</name>
</gene>
<evidence type="ECO:0000256" key="1">
    <source>
        <dbReference type="ARBA" id="ARBA00007435"/>
    </source>
</evidence>
<dbReference type="InterPro" id="IPR035901">
    <property type="entry name" value="GIY-YIG_endonuc_sf"/>
</dbReference>
<accession>A0A1I6VED3</accession>
<dbReference type="PROSITE" id="PS50164">
    <property type="entry name" value="GIY_YIG"/>
    <property type="match status" value="1"/>
</dbReference>